<sequence length="260" mass="28760">MRFQTTLITTAVLLLATPIAVFADAPDPIRIRVVDELGKPVEAASVQARYMKTVRQNGKDYPVAMELSPPQTTDMNGVCELTLQDVSWTLAGLYAHRAELTSDEAMKLCDDAPSDPLEREAFMRKLNDRCQRFSAAYLILHPETNRDALITLKMAKAVKVSGRVLVNGSPLAKALVTIYSRKSQIDQLFARSAPELTDHEGKFSCYSFPGDLDQARIVVERLSGNRVLTLSNIPSKPTPSGLTFELDTEAKDYKLVSNDI</sequence>
<dbReference type="Proteomes" id="UP000011991">
    <property type="component" value="Unassembled WGS sequence"/>
</dbReference>
<feature type="signal peptide" evidence="1">
    <location>
        <begin position="1"/>
        <end position="23"/>
    </location>
</feature>
<gene>
    <name evidence="2" type="ORF">RMSM_06579</name>
</gene>
<keyword evidence="3" id="KW-1185">Reference proteome</keyword>
<evidence type="ECO:0000313" key="2">
    <source>
        <dbReference type="EMBL" id="EMI16485.1"/>
    </source>
</evidence>
<evidence type="ECO:0000256" key="1">
    <source>
        <dbReference type="SAM" id="SignalP"/>
    </source>
</evidence>
<reference evidence="2 3" key="1">
    <citation type="journal article" date="2013" name="Mar. Genomics">
        <title>Expression of sulfatases in Rhodopirellula baltica and the diversity of sulfatases in the genus Rhodopirellula.</title>
        <authorList>
            <person name="Wegner C.E."/>
            <person name="Richter-Heitmann T."/>
            <person name="Klindworth A."/>
            <person name="Klockow C."/>
            <person name="Richter M."/>
            <person name="Achstetter T."/>
            <person name="Glockner F.O."/>
            <person name="Harder J."/>
        </authorList>
    </citation>
    <scope>NUCLEOTIDE SEQUENCE [LARGE SCALE GENOMIC DNA]</scope>
    <source>
        <strain evidence="2 3">SM1</strain>
    </source>
</reference>
<accession>M5RAT3</accession>
<feature type="chain" id="PRO_5004070383" evidence="1">
    <location>
        <begin position="24"/>
        <end position="260"/>
    </location>
</feature>
<dbReference type="EMBL" id="ANOG01000952">
    <property type="protein sequence ID" value="EMI16485.1"/>
    <property type="molecule type" value="Genomic_DNA"/>
</dbReference>
<dbReference type="PATRIC" id="fig|1265738.3.peg.6564"/>
<protein>
    <submittedName>
        <fullName evidence="2">Secreted protein</fullName>
    </submittedName>
</protein>
<dbReference type="AlphaFoldDB" id="M5RAT3"/>
<keyword evidence="1" id="KW-0732">Signal</keyword>
<organism evidence="2 3">
    <name type="scientific">Rhodopirellula maiorica SM1</name>
    <dbReference type="NCBI Taxonomy" id="1265738"/>
    <lineage>
        <taxon>Bacteria</taxon>
        <taxon>Pseudomonadati</taxon>
        <taxon>Planctomycetota</taxon>
        <taxon>Planctomycetia</taxon>
        <taxon>Pirellulales</taxon>
        <taxon>Pirellulaceae</taxon>
        <taxon>Novipirellula</taxon>
    </lineage>
</organism>
<dbReference type="OrthoDB" id="264033at2"/>
<name>M5RAT3_9BACT</name>
<comment type="caution">
    <text evidence="2">The sequence shown here is derived from an EMBL/GenBank/DDBJ whole genome shotgun (WGS) entry which is preliminary data.</text>
</comment>
<evidence type="ECO:0000313" key="3">
    <source>
        <dbReference type="Proteomes" id="UP000011991"/>
    </source>
</evidence>
<proteinExistence type="predicted"/>
<dbReference type="RefSeq" id="WP_008706538.1">
    <property type="nucleotide sequence ID" value="NZ_ANOG01000952.1"/>
</dbReference>